<dbReference type="GO" id="GO:0004386">
    <property type="term" value="F:helicase activity"/>
    <property type="evidence" value="ECO:0007669"/>
    <property type="project" value="UniProtKB-KW"/>
</dbReference>
<keyword evidence="4" id="KW-1185">Reference proteome</keyword>
<dbReference type="Pfam" id="PF00271">
    <property type="entry name" value="Helicase_C"/>
    <property type="match status" value="1"/>
</dbReference>
<dbReference type="InterPro" id="IPR027417">
    <property type="entry name" value="P-loop_NTPase"/>
</dbReference>
<dbReference type="GO" id="GO:0005524">
    <property type="term" value="F:ATP binding"/>
    <property type="evidence" value="ECO:0007669"/>
    <property type="project" value="InterPro"/>
</dbReference>
<dbReference type="InterPro" id="IPR025202">
    <property type="entry name" value="PLD-like_dom"/>
</dbReference>
<dbReference type="GO" id="GO:0016887">
    <property type="term" value="F:ATP hydrolysis activity"/>
    <property type="evidence" value="ECO:0007669"/>
    <property type="project" value="TreeGrafter"/>
</dbReference>
<dbReference type="Pfam" id="PF13091">
    <property type="entry name" value="PLDc_2"/>
    <property type="match status" value="1"/>
</dbReference>
<dbReference type="InterPro" id="IPR001650">
    <property type="entry name" value="Helicase_C-like"/>
</dbReference>
<dbReference type="SUPFAM" id="SSF52540">
    <property type="entry name" value="P-loop containing nucleoside triphosphate hydrolases"/>
    <property type="match status" value="1"/>
</dbReference>
<keyword evidence="3" id="KW-0547">Nucleotide-binding</keyword>
<dbReference type="Pfam" id="PF04851">
    <property type="entry name" value="ResIII"/>
    <property type="match status" value="1"/>
</dbReference>
<dbReference type="Gene3D" id="3.40.50.300">
    <property type="entry name" value="P-loop containing nucleotide triphosphate hydrolases"/>
    <property type="match status" value="2"/>
</dbReference>
<dbReference type="Gene3D" id="3.30.870.10">
    <property type="entry name" value="Endonuclease Chain A"/>
    <property type="match status" value="1"/>
</dbReference>
<keyword evidence="3" id="KW-0378">Hydrolase</keyword>
<dbReference type="PROSITE" id="PS51194">
    <property type="entry name" value="HELICASE_CTER"/>
    <property type="match status" value="1"/>
</dbReference>
<dbReference type="Proteomes" id="UP000321113">
    <property type="component" value="Unassembled WGS sequence"/>
</dbReference>
<reference evidence="3 4" key="1">
    <citation type="submission" date="2019-07" db="EMBL/GenBank/DDBJ databases">
        <title>Whole genome shotgun sequence of Vibrio superstes NBRC 103154.</title>
        <authorList>
            <person name="Hosoyama A."/>
            <person name="Uohara A."/>
            <person name="Ohji S."/>
            <person name="Ichikawa N."/>
        </authorList>
    </citation>
    <scope>NUCLEOTIDE SEQUENCE [LARGE SCALE GENOMIC DNA]</scope>
    <source>
        <strain evidence="3 4">NBRC 103154</strain>
    </source>
</reference>
<gene>
    <name evidence="3" type="ORF">VSU01S_18320</name>
</gene>
<dbReference type="InterPro" id="IPR006935">
    <property type="entry name" value="Helicase/UvrB_N"/>
</dbReference>
<protein>
    <submittedName>
        <fullName evidence="3">DEAD/DEAH box helicase</fullName>
    </submittedName>
</protein>
<dbReference type="InterPro" id="IPR052511">
    <property type="entry name" value="ATP-dep_Helicase"/>
</dbReference>
<name>A0A511QR77_9VIBR</name>
<keyword evidence="3" id="KW-0347">Helicase</keyword>
<dbReference type="CDD" id="cd18799">
    <property type="entry name" value="SF2_C_EcoAI-like"/>
    <property type="match status" value="1"/>
</dbReference>
<accession>A0A511QR77</accession>
<evidence type="ECO:0000259" key="1">
    <source>
        <dbReference type="PROSITE" id="PS51192"/>
    </source>
</evidence>
<evidence type="ECO:0000259" key="2">
    <source>
        <dbReference type="PROSITE" id="PS51194"/>
    </source>
</evidence>
<dbReference type="InterPro" id="IPR014001">
    <property type="entry name" value="Helicase_ATP-bd"/>
</dbReference>
<organism evidence="3 4">
    <name type="scientific">Vibrio superstes NBRC 103154</name>
    <dbReference type="NCBI Taxonomy" id="1219062"/>
    <lineage>
        <taxon>Bacteria</taxon>
        <taxon>Pseudomonadati</taxon>
        <taxon>Pseudomonadota</taxon>
        <taxon>Gammaproteobacteria</taxon>
        <taxon>Vibrionales</taxon>
        <taxon>Vibrionaceae</taxon>
        <taxon>Vibrio</taxon>
    </lineage>
</organism>
<dbReference type="PROSITE" id="PS51192">
    <property type="entry name" value="HELICASE_ATP_BIND_1"/>
    <property type="match status" value="1"/>
</dbReference>
<dbReference type="GO" id="GO:0003677">
    <property type="term" value="F:DNA binding"/>
    <property type="evidence" value="ECO:0007669"/>
    <property type="project" value="InterPro"/>
</dbReference>
<comment type="caution">
    <text evidence="3">The sequence shown here is derived from an EMBL/GenBank/DDBJ whole genome shotgun (WGS) entry which is preliminary data.</text>
</comment>
<dbReference type="OrthoDB" id="9804086at2"/>
<dbReference type="SMART" id="SM00487">
    <property type="entry name" value="DEXDc"/>
    <property type="match status" value="1"/>
</dbReference>
<evidence type="ECO:0000313" key="3">
    <source>
        <dbReference type="EMBL" id="GEM79587.1"/>
    </source>
</evidence>
<dbReference type="SUPFAM" id="SSF56024">
    <property type="entry name" value="Phospholipase D/nuclease"/>
    <property type="match status" value="1"/>
</dbReference>
<dbReference type="AlphaFoldDB" id="A0A511QR77"/>
<feature type="domain" description="Helicase ATP-binding" evidence="1">
    <location>
        <begin position="232"/>
        <end position="382"/>
    </location>
</feature>
<dbReference type="RefSeq" id="WP_119010678.1">
    <property type="nucleotide sequence ID" value="NZ_BJXK01000006.1"/>
</dbReference>
<dbReference type="PANTHER" id="PTHR47962">
    <property type="entry name" value="ATP-DEPENDENT HELICASE LHR-RELATED-RELATED"/>
    <property type="match status" value="1"/>
</dbReference>
<dbReference type="EMBL" id="BJXK01000006">
    <property type="protein sequence ID" value="GEM79587.1"/>
    <property type="molecule type" value="Genomic_DNA"/>
</dbReference>
<dbReference type="SMART" id="SM00490">
    <property type="entry name" value="HELICc"/>
    <property type="match status" value="1"/>
</dbReference>
<dbReference type="PANTHER" id="PTHR47962:SF4">
    <property type="entry name" value="HELICASE"/>
    <property type="match status" value="1"/>
</dbReference>
<evidence type="ECO:0000313" key="4">
    <source>
        <dbReference type="Proteomes" id="UP000321113"/>
    </source>
</evidence>
<feature type="domain" description="Helicase C-terminal" evidence="2">
    <location>
        <begin position="433"/>
        <end position="589"/>
    </location>
</feature>
<dbReference type="CDD" id="cd18032">
    <property type="entry name" value="DEXHc_RE_I_III_res"/>
    <property type="match status" value="1"/>
</dbReference>
<keyword evidence="3" id="KW-0067">ATP-binding</keyword>
<sequence>MSKQKLILKEDLLTTGGDDPLLQQLLHAINHANEIDIAVSFIRDSGLRLLLPALQEAIERSNNNDSFLKIRVLTSDYLGITDPIALRSLMALVSPKIEVKIFEAKNHSFHMKSYIFVRSDSESTFYRGSAFIGSNNISKAALTNAHEWCLRFDYKDPETSFEAKQFRKIRSEYNNIFNHSSGVVLSDVWIDHYITRRLNAPTLSLISPFDNEPEETHSPNSVQLEALDALSHTRKIGNPKGLVVLGTGMGKTWLSAFDAMQCKAQRVLFVAHREEILTQALNTYTKLWPQKSSGYFNSIEKSVDKQMVFASVQTLGKETHLSSFARDHFDYIVVDEFHHASASTYLNVLNYFEPKFLLGLTATPDRTDQADILSLCNNNLVFERNLVHGIDTGILVPFHYFGVWDDTLDYQEIPWRNGKFDPRSLDAAFATQKRAQHIFKHWEKHQQRRTLAFCVSVSHADYMAEQFNAKFSEKGYKALAVHSQSHVRRNEALQQLSSGDIQVLFSVDLFNEGTDLPSIDTILMIRPTQSNIIFLQQLGRGLRLAPNKSHVVVLDFLGNHQSFLSRTDLFHLPEDNADNQVRENEGKYSNNMVSLAKGCYINFDPEIISFWKELKSRFKHTSDEEFQLLELRQGHRPTATEFFHEGYDHTKVRKQHGSWFQLVGLHIKEQEILDVISKYDAFLLNTIQMTSMTKCFKPILLEAFIELDGFNKPPTLAALAERSWHILKSYPALFTNELSDKNKQLSPTDVDWLNYWKGNPIKAFTTAGKKETSASFNVEKNLFKANIKVSESEVRVLHSLVKELLDYRLAKYIKSKYPSHT</sequence>
<proteinExistence type="predicted"/>